<gene>
    <name evidence="1" type="primary">AVEN_54703_1</name>
    <name evidence="1" type="ORF">CEXT_425091</name>
</gene>
<evidence type="ECO:0000313" key="1">
    <source>
        <dbReference type="EMBL" id="GIY60688.1"/>
    </source>
</evidence>
<proteinExistence type="predicted"/>
<dbReference type="Proteomes" id="UP001054945">
    <property type="component" value="Unassembled WGS sequence"/>
</dbReference>
<evidence type="ECO:0000313" key="2">
    <source>
        <dbReference type="Proteomes" id="UP001054945"/>
    </source>
</evidence>
<dbReference type="Gene3D" id="3.30.420.10">
    <property type="entry name" value="Ribonuclease H-like superfamily/Ribonuclease H"/>
    <property type="match status" value="1"/>
</dbReference>
<dbReference type="PANTHER" id="PTHR47326:SF1">
    <property type="entry name" value="HTH PSQ-TYPE DOMAIN-CONTAINING PROTEIN"/>
    <property type="match status" value="1"/>
</dbReference>
<dbReference type="AlphaFoldDB" id="A0AAV4USE2"/>
<organism evidence="1 2">
    <name type="scientific">Caerostris extrusa</name>
    <name type="common">Bark spider</name>
    <name type="synonym">Caerostris bankana</name>
    <dbReference type="NCBI Taxonomy" id="172846"/>
    <lineage>
        <taxon>Eukaryota</taxon>
        <taxon>Metazoa</taxon>
        <taxon>Ecdysozoa</taxon>
        <taxon>Arthropoda</taxon>
        <taxon>Chelicerata</taxon>
        <taxon>Arachnida</taxon>
        <taxon>Araneae</taxon>
        <taxon>Araneomorphae</taxon>
        <taxon>Entelegynae</taxon>
        <taxon>Araneoidea</taxon>
        <taxon>Araneidae</taxon>
        <taxon>Caerostris</taxon>
    </lineage>
</organism>
<name>A0AAV4USE2_CAEEX</name>
<reference evidence="1 2" key="1">
    <citation type="submission" date="2021-06" db="EMBL/GenBank/DDBJ databases">
        <title>Caerostris extrusa draft genome.</title>
        <authorList>
            <person name="Kono N."/>
            <person name="Arakawa K."/>
        </authorList>
    </citation>
    <scope>NUCLEOTIDE SEQUENCE [LARGE SCALE GENOMIC DNA]</scope>
</reference>
<dbReference type="InterPro" id="IPR036397">
    <property type="entry name" value="RNaseH_sf"/>
</dbReference>
<sequence>MTSSQAITAEGLYPFRYRTVQGLHPGDFPRRTDFCEWLLQQHEADKAFIAHILKTDEAKFTRDGVFNSRNNHMWSGSNSHAIRPQRHQYSWSVNAWAGMLDNRLIGPYLLLERLTGHSYLIFPRVVLIDVLDYMALTAIRGLWFQHDGSCALLAGYRPLDWASGSCFMDTTISRCGPFRFLPIGPSKGIGLSRPSYFRNGLSCSSLVRLLL</sequence>
<comment type="caution">
    <text evidence="1">The sequence shown here is derived from an EMBL/GenBank/DDBJ whole genome shotgun (WGS) entry which is preliminary data.</text>
</comment>
<dbReference type="PANTHER" id="PTHR47326">
    <property type="entry name" value="TRANSPOSABLE ELEMENT TC3 TRANSPOSASE-LIKE PROTEIN"/>
    <property type="match status" value="1"/>
</dbReference>
<dbReference type="EMBL" id="BPLR01013359">
    <property type="protein sequence ID" value="GIY60688.1"/>
    <property type="molecule type" value="Genomic_DNA"/>
</dbReference>
<accession>A0AAV4USE2</accession>
<protein>
    <submittedName>
        <fullName evidence="1">DUF4817 domain-containing protein</fullName>
    </submittedName>
</protein>
<dbReference type="GO" id="GO:0003676">
    <property type="term" value="F:nucleic acid binding"/>
    <property type="evidence" value="ECO:0007669"/>
    <property type="project" value="InterPro"/>
</dbReference>
<keyword evidence="2" id="KW-1185">Reference proteome</keyword>